<evidence type="ECO:0000313" key="10">
    <source>
        <dbReference type="EMBL" id="MDQ0361334.1"/>
    </source>
</evidence>
<feature type="transmembrane region" description="Helical" evidence="7">
    <location>
        <begin position="80"/>
        <end position="99"/>
    </location>
</feature>
<protein>
    <submittedName>
        <fullName evidence="10">Small-conductance mechanosensitive channel</fullName>
    </submittedName>
</protein>
<dbReference type="InterPro" id="IPR006685">
    <property type="entry name" value="MscS_channel_2nd"/>
</dbReference>
<dbReference type="RefSeq" id="WP_307407965.1">
    <property type="nucleotide sequence ID" value="NZ_JAUSUR010000003.1"/>
</dbReference>
<accession>A0ABU0E370</accession>
<dbReference type="InterPro" id="IPR049278">
    <property type="entry name" value="MS_channel_C"/>
</dbReference>
<keyword evidence="3" id="KW-1003">Cell membrane</keyword>
<dbReference type="Gene3D" id="3.30.70.100">
    <property type="match status" value="1"/>
</dbReference>
<evidence type="ECO:0000313" key="11">
    <source>
        <dbReference type="Proteomes" id="UP001230220"/>
    </source>
</evidence>
<sequence length="279" mass="31482">MENFDWTTFGDNVLIDGLFGSAIVIASFALFFYICFVFVKRFMKTRHLDNQKSILNIVRGLFWIILVLIILSRFHIFSSIAQGIIASSGIIALIAGIAAQDTIGNLLSGIMVVASKPFIVGDLIKINGEQLIGFVEEITLRHTIIRTYENNRIIVPNNQINQATIENATLIDSTKGNYFLVPVSYDSDIDLATKIIEEECMAHPDFVDTRTPLEISTGVKPIVVRCIEFSQYAMMLRCTVNSENSFKGFEMLSDLRFSIKKRFDKEGIEIPYNQAFIKK</sequence>
<feature type="transmembrane region" description="Helical" evidence="7">
    <location>
        <begin position="54"/>
        <end position="74"/>
    </location>
</feature>
<comment type="similarity">
    <text evidence="2">Belongs to the MscS (TC 1.A.23) family.</text>
</comment>
<feature type="domain" description="Mechanosensitive ion channel MscS C-terminal" evidence="9">
    <location>
        <begin position="181"/>
        <end position="270"/>
    </location>
</feature>
<comment type="subcellular location">
    <subcellularLocation>
        <location evidence="1">Cell membrane</location>
        <topology evidence="1">Multi-pass membrane protein</topology>
    </subcellularLocation>
</comment>
<evidence type="ECO:0000259" key="8">
    <source>
        <dbReference type="Pfam" id="PF00924"/>
    </source>
</evidence>
<evidence type="ECO:0000256" key="2">
    <source>
        <dbReference type="ARBA" id="ARBA00008017"/>
    </source>
</evidence>
<evidence type="ECO:0000256" key="6">
    <source>
        <dbReference type="ARBA" id="ARBA00023136"/>
    </source>
</evidence>
<dbReference type="EMBL" id="JAUSUR010000003">
    <property type="protein sequence ID" value="MDQ0361334.1"/>
    <property type="molecule type" value="Genomic_DNA"/>
</dbReference>
<proteinExistence type="inferred from homology"/>
<feature type="domain" description="Mechanosensitive ion channel MscS" evidence="8">
    <location>
        <begin position="101"/>
        <end position="169"/>
    </location>
</feature>
<dbReference type="SUPFAM" id="SSF50182">
    <property type="entry name" value="Sm-like ribonucleoproteins"/>
    <property type="match status" value="1"/>
</dbReference>
<dbReference type="Gene3D" id="2.30.30.60">
    <property type="match status" value="1"/>
</dbReference>
<dbReference type="SUPFAM" id="SSF82689">
    <property type="entry name" value="Mechanosensitive channel protein MscS (YggB), C-terminal domain"/>
    <property type="match status" value="1"/>
</dbReference>
<name>A0ABU0E370_9FIRM</name>
<evidence type="ECO:0000256" key="4">
    <source>
        <dbReference type="ARBA" id="ARBA00022692"/>
    </source>
</evidence>
<evidence type="ECO:0000259" key="9">
    <source>
        <dbReference type="Pfam" id="PF21082"/>
    </source>
</evidence>
<evidence type="ECO:0000256" key="1">
    <source>
        <dbReference type="ARBA" id="ARBA00004651"/>
    </source>
</evidence>
<organism evidence="10 11">
    <name type="scientific">Breznakia pachnodae</name>
    <dbReference type="NCBI Taxonomy" id="265178"/>
    <lineage>
        <taxon>Bacteria</taxon>
        <taxon>Bacillati</taxon>
        <taxon>Bacillota</taxon>
        <taxon>Erysipelotrichia</taxon>
        <taxon>Erysipelotrichales</taxon>
        <taxon>Erysipelotrichaceae</taxon>
        <taxon>Breznakia</taxon>
    </lineage>
</organism>
<reference evidence="10 11" key="1">
    <citation type="submission" date="2023-07" db="EMBL/GenBank/DDBJ databases">
        <title>Genomic Encyclopedia of Type Strains, Phase IV (KMG-IV): sequencing the most valuable type-strain genomes for metagenomic binning, comparative biology and taxonomic classification.</title>
        <authorList>
            <person name="Goeker M."/>
        </authorList>
    </citation>
    <scope>NUCLEOTIDE SEQUENCE [LARGE SCALE GENOMIC DNA]</scope>
    <source>
        <strain evidence="10 11">DSM 16784</strain>
    </source>
</reference>
<dbReference type="InterPro" id="IPR045275">
    <property type="entry name" value="MscS_archaea/bacteria_type"/>
</dbReference>
<dbReference type="InterPro" id="IPR023408">
    <property type="entry name" value="MscS_beta-dom_sf"/>
</dbReference>
<dbReference type="PANTHER" id="PTHR30221">
    <property type="entry name" value="SMALL-CONDUCTANCE MECHANOSENSITIVE CHANNEL"/>
    <property type="match status" value="1"/>
</dbReference>
<feature type="transmembrane region" description="Helical" evidence="7">
    <location>
        <begin position="20"/>
        <end position="42"/>
    </location>
</feature>
<gene>
    <name evidence="10" type="ORF">J2S15_002081</name>
</gene>
<keyword evidence="4 7" id="KW-0812">Transmembrane</keyword>
<comment type="caution">
    <text evidence="10">The sequence shown here is derived from an EMBL/GenBank/DDBJ whole genome shotgun (WGS) entry which is preliminary data.</text>
</comment>
<dbReference type="Proteomes" id="UP001230220">
    <property type="component" value="Unassembled WGS sequence"/>
</dbReference>
<dbReference type="Gene3D" id="1.10.287.1260">
    <property type="match status" value="1"/>
</dbReference>
<evidence type="ECO:0000256" key="3">
    <source>
        <dbReference type="ARBA" id="ARBA00022475"/>
    </source>
</evidence>
<dbReference type="PANTHER" id="PTHR30221:SF1">
    <property type="entry name" value="SMALL-CONDUCTANCE MECHANOSENSITIVE CHANNEL"/>
    <property type="match status" value="1"/>
</dbReference>
<dbReference type="InterPro" id="IPR010920">
    <property type="entry name" value="LSM_dom_sf"/>
</dbReference>
<keyword evidence="5 7" id="KW-1133">Transmembrane helix</keyword>
<evidence type="ECO:0000256" key="5">
    <source>
        <dbReference type="ARBA" id="ARBA00022989"/>
    </source>
</evidence>
<evidence type="ECO:0000256" key="7">
    <source>
        <dbReference type="SAM" id="Phobius"/>
    </source>
</evidence>
<dbReference type="Pfam" id="PF21082">
    <property type="entry name" value="MS_channel_3rd"/>
    <property type="match status" value="1"/>
</dbReference>
<dbReference type="InterPro" id="IPR011066">
    <property type="entry name" value="MscS_channel_C_sf"/>
</dbReference>
<dbReference type="Pfam" id="PF00924">
    <property type="entry name" value="MS_channel_2nd"/>
    <property type="match status" value="1"/>
</dbReference>
<keyword evidence="11" id="KW-1185">Reference proteome</keyword>
<keyword evidence="6 7" id="KW-0472">Membrane</keyword>